<comment type="subcellular location">
    <subcellularLocation>
        <location evidence="1">Endoplasmic reticulum membrane</location>
        <topology evidence="1">Multi-pass membrane protein</topology>
    </subcellularLocation>
</comment>
<evidence type="ECO:0000256" key="9">
    <source>
        <dbReference type="SAM" id="Phobius"/>
    </source>
</evidence>
<dbReference type="GO" id="GO:0005787">
    <property type="term" value="C:signal peptidase complex"/>
    <property type="evidence" value="ECO:0007669"/>
    <property type="project" value="InterPro"/>
</dbReference>
<organism evidence="10 11">
    <name type="scientific">Vairimorpha ceranae</name>
    <dbReference type="NCBI Taxonomy" id="40302"/>
    <lineage>
        <taxon>Eukaryota</taxon>
        <taxon>Fungi</taxon>
        <taxon>Fungi incertae sedis</taxon>
        <taxon>Microsporidia</taxon>
        <taxon>Nosematidae</taxon>
        <taxon>Vairimorpha</taxon>
    </lineage>
</organism>
<name>A0A0F9WFC7_9MICR</name>
<evidence type="ECO:0000256" key="4">
    <source>
        <dbReference type="ARBA" id="ARBA00022692"/>
    </source>
</evidence>
<sequence>MNIFEKFNPPIDYHGQELSMKLFYVLIYIGYFFSLITGILYNDLKYTLLLGIFTVCIVFFICVPSWRFYRKNPLKFEKKNN</sequence>
<evidence type="ECO:0000256" key="3">
    <source>
        <dbReference type="ARBA" id="ARBA00017059"/>
    </source>
</evidence>
<dbReference type="RefSeq" id="XP_024331177.1">
    <property type="nucleotide sequence ID" value="XM_024474562.1"/>
</dbReference>
<dbReference type="VEuPathDB" id="MicrosporidiaDB:G9O61_00g014880"/>
<dbReference type="VEuPathDB" id="MicrosporidiaDB:AAJ76_2100014848"/>
<evidence type="ECO:0000256" key="7">
    <source>
        <dbReference type="ARBA" id="ARBA00023136"/>
    </source>
</evidence>
<dbReference type="InterPro" id="IPR009542">
    <property type="entry name" value="Spc1/SPCS1"/>
</dbReference>
<comment type="similarity">
    <text evidence="2">Belongs to the SPCS1 family.</text>
</comment>
<feature type="transmembrane region" description="Helical" evidence="9">
    <location>
        <begin position="21"/>
        <end position="41"/>
    </location>
</feature>
<feature type="transmembrane region" description="Helical" evidence="9">
    <location>
        <begin position="47"/>
        <end position="69"/>
    </location>
</feature>
<keyword evidence="4 9" id="KW-0812">Transmembrane</keyword>
<keyword evidence="11" id="KW-1185">Reference proteome</keyword>
<comment type="caution">
    <text evidence="10">The sequence shown here is derived from an EMBL/GenBank/DDBJ whole genome shotgun (WGS) entry which is preliminary data.</text>
</comment>
<dbReference type="EMBL" id="JPQZ01000021">
    <property type="protein sequence ID" value="KKO75435.1"/>
    <property type="molecule type" value="Genomic_DNA"/>
</dbReference>
<keyword evidence="5" id="KW-0256">Endoplasmic reticulum</keyword>
<gene>
    <name evidence="10" type="ORF">AAJ76_2100014848</name>
</gene>
<dbReference type="GeneID" id="36319486"/>
<protein>
    <recommendedName>
        <fullName evidence="3">Signal peptidase complex subunit 1</fullName>
    </recommendedName>
</protein>
<evidence type="ECO:0000256" key="6">
    <source>
        <dbReference type="ARBA" id="ARBA00022989"/>
    </source>
</evidence>
<dbReference type="OrthoDB" id="263893at2759"/>
<evidence type="ECO:0000256" key="1">
    <source>
        <dbReference type="ARBA" id="ARBA00004477"/>
    </source>
</evidence>
<evidence type="ECO:0000313" key="11">
    <source>
        <dbReference type="Proteomes" id="UP000034350"/>
    </source>
</evidence>
<evidence type="ECO:0000313" key="10">
    <source>
        <dbReference type="EMBL" id="KKO75435.1"/>
    </source>
</evidence>
<keyword evidence="6 9" id="KW-1133">Transmembrane helix</keyword>
<evidence type="ECO:0000256" key="5">
    <source>
        <dbReference type="ARBA" id="ARBA00022824"/>
    </source>
</evidence>
<keyword evidence="7 9" id="KW-0472">Membrane</keyword>
<evidence type="ECO:0000256" key="2">
    <source>
        <dbReference type="ARBA" id="ARBA00005245"/>
    </source>
</evidence>
<dbReference type="GO" id="GO:0045047">
    <property type="term" value="P:protein targeting to ER"/>
    <property type="evidence" value="ECO:0007669"/>
    <property type="project" value="TreeGrafter"/>
</dbReference>
<dbReference type="AlphaFoldDB" id="A0A0F9WFC7"/>
<dbReference type="PANTHER" id="PTHR13202">
    <property type="entry name" value="MICROSOMAL SIGNAL PEPTIDASE 12 KDA SUBUNIT"/>
    <property type="match status" value="1"/>
</dbReference>
<dbReference type="OMA" id="YYGQDLA"/>
<dbReference type="Proteomes" id="UP000034350">
    <property type="component" value="Unassembled WGS sequence"/>
</dbReference>
<dbReference type="PANTHER" id="PTHR13202:SF0">
    <property type="entry name" value="SIGNAL PEPTIDASE COMPLEX SUBUNIT 1"/>
    <property type="match status" value="1"/>
</dbReference>
<comment type="function">
    <text evidence="8">Component of the signal peptidase complex (SPC) which catalyzes the cleavage of N-terminal signal sequences from nascent proteins as they are translocated into the lumen of the endoplasmic reticulum. Dispensable for SPC enzymatic activity.</text>
</comment>
<proteinExistence type="inferred from homology"/>
<dbReference type="GO" id="GO:0006465">
    <property type="term" value="P:signal peptide processing"/>
    <property type="evidence" value="ECO:0007669"/>
    <property type="project" value="InterPro"/>
</dbReference>
<dbReference type="VEuPathDB" id="MicrosporidiaDB:NCER_100634"/>
<dbReference type="Pfam" id="PF06645">
    <property type="entry name" value="SPC12"/>
    <property type="match status" value="1"/>
</dbReference>
<accession>A0A0F9WFC7</accession>
<reference evidence="10 11" key="1">
    <citation type="journal article" date="2015" name="Environ. Microbiol.">
        <title>Genome analyses suggest the presence of polyploidy and recent human-driven expansions in eight global populations of the honeybee pathogen Nosema ceranae.</title>
        <authorList>
            <person name="Pelin A."/>
            <person name="Selman M."/>
            <person name="Aris-Brosou S."/>
            <person name="Farinelli L."/>
            <person name="Corradi N."/>
        </authorList>
    </citation>
    <scope>NUCLEOTIDE SEQUENCE [LARGE SCALE GENOMIC DNA]</scope>
    <source>
        <strain evidence="10 11">PA08 1199</strain>
    </source>
</reference>
<evidence type="ECO:0000256" key="8">
    <source>
        <dbReference type="ARBA" id="ARBA00045204"/>
    </source>
</evidence>